<dbReference type="STRING" id="644358.A0A0C4E523"/>
<dbReference type="Proteomes" id="UP000011715">
    <property type="component" value="Unassembled WGS sequence"/>
</dbReference>
<accession>A0A0C4E523</accession>
<evidence type="ECO:0000259" key="5">
    <source>
        <dbReference type="Pfam" id="PF00248"/>
    </source>
</evidence>
<dbReference type="OMA" id="RRYPETW"/>
<reference evidence="6" key="3">
    <citation type="submission" date="2011-03" db="EMBL/GenBank/DDBJ databases">
        <title>Annotation of Magnaporthe poae ATCC 64411.</title>
        <authorList>
            <person name="Ma L.-J."/>
            <person name="Dead R."/>
            <person name="Young S.K."/>
            <person name="Zeng Q."/>
            <person name="Gargeya S."/>
            <person name="Fitzgerald M."/>
            <person name="Haas B."/>
            <person name="Abouelleil A."/>
            <person name="Alvarado L."/>
            <person name="Arachchi H.M."/>
            <person name="Berlin A."/>
            <person name="Brown A."/>
            <person name="Chapman S.B."/>
            <person name="Chen Z."/>
            <person name="Dunbar C."/>
            <person name="Freedman E."/>
            <person name="Gearin G."/>
            <person name="Gellesch M."/>
            <person name="Goldberg J."/>
            <person name="Griggs A."/>
            <person name="Gujja S."/>
            <person name="Heiman D."/>
            <person name="Howarth C."/>
            <person name="Larson L."/>
            <person name="Lui A."/>
            <person name="MacDonald P.J.P."/>
            <person name="Mehta T."/>
            <person name="Montmayeur A."/>
            <person name="Murphy C."/>
            <person name="Neiman D."/>
            <person name="Pearson M."/>
            <person name="Priest M."/>
            <person name="Roberts A."/>
            <person name="Saif S."/>
            <person name="Shea T."/>
            <person name="Shenoy N."/>
            <person name="Sisk P."/>
            <person name="Stolte C."/>
            <person name="Sykes S."/>
            <person name="Yandava C."/>
            <person name="Wortman J."/>
            <person name="Nusbaum C."/>
            <person name="Birren B."/>
        </authorList>
    </citation>
    <scope>NUCLEOTIDE SEQUENCE</scope>
    <source>
        <strain evidence="6">ATCC 64411</strain>
    </source>
</reference>
<feature type="site" description="Lowers pKa of active site Tyr" evidence="4">
    <location>
        <position position="78"/>
    </location>
</feature>
<feature type="active site" description="Proton donor" evidence="2">
    <location>
        <position position="53"/>
    </location>
</feature>
<dbReference type="AlphaFoldDB" id="A0A0C4E523"/>
<dbReference type="OrthoDB" id="416253at2759"/>
<dbReference type="FunFam" id="3.20.20.100:FF:000002">
    <property type="entry name" value="2,5-diketo-D-gluconic acid reductase A"/>
    <property type="match status" value="1"/>
</dbReference>
<dbReference type="PIRSF" id="PIRSF000097">
    <property type="entry name" value="AKR"/>
    <property type="match status" value="1"/>
</dbReference>
<feature type="binding site" evidence="3">
    <location>
        <position position="111"/>
    </location>
    <ligand>
        <name>substrate</name>
    </ligand>
</feature>
<dbReference type="SUPFAM" id="SSF51430">
    <property type="entry name" value="NAD(P)-linked oxidoreductase"/>
    <property type="match status" value="1"/>
</dbReference>
<dbReference type="InterPro" id="IPR020471">
    <property type="entry name" value="AKR"/>
</dbReference>
<evidence type="ECO:0000313" key="8">
    <source>
        <dbReference type="Proteomes" id="UP000011715"/>
    </source>
</evidence>
<evidence type="ECO:0000256" key="3">
    <source>
        <dbReference type="PIRSR" id="PIRSR000097-2"/>
    </source>
</evidence>
<protein>
    <submittedName>
        <fullName evidence="6">Aldo-keto reductase</fullName>
    </submittedName>
</protein>
<dbReference type="InterPro" id="IPR036812">
    <property type="entry name" value="NAD(P)_OxRdtase_dom_sf"/>
</dbReference>
<dbReference type="EMBL" id="GL876971">
    <property type="protein sequence ID" value="KLU88596.1"/>
    <property type="molecule type" value="Genomic_DNA"/>
</dbReference>
<dbReference type="PROSITE" id="PS00062">
    <property type="entry name" value="ALDOKETO_REDUCTASE_2"/>
    <property type="match status" value="1"/>
</dbReference>
<dbReference type="GO" id="GO:0016616">
    <property type="term" value="F:oxidoreductase activity, acting on the CH-OH group of donors, NAD or NADP as acceptor"/>
    <property type="evidence" value="ECO:0007669"/>
    <property type="project" value="UniProtKB-ARBA"/>
</dbReference>
<reference evidence="7" key="5">
    <citation type="submission" date="2015-06" db="UniProtKB">
        <authorList>
            <consortium name="EnsemblFungi"/>
        </authorList>
    </citation>
    <scope>IDENTIFICATION</scope>
    <source>
        <strain evidence="7">ATCC 64411</strain>
    </source>
</reference>
<evidence type="ECO:0000313" key="6">
    <source>
        <dbReference type="EMBL" id="KLU88596.1"/>
    </source>
</evidence>
<dbReference type="EnsemblFungi" id="MAPG_07581T0">
    <property type="protein sequence ID" value="MAPG_07581T0"/>
    <property type="gene ID" value="MAPG_07581"/>
</dbReference>
<dbReference type="PROSITE" id="PS00798">
    <property type="entry name" value="ALDOKETO_REDUCTASE_1"/>
    <property type="match status" value="1"/>
</dbReference>
<dbReference type="CDD" id="cd19071">
    <property type="entry name" value="AKR_AKR1-5-like"/>
    <property type="match status" value="1"/>
</dbReference>
<name>A0A0C4E523_MAGP6</name>
<evidence type="ECO:0000313" key="7">
    <source>
        <dbReference type="EnsemblFungi" id="MAPG_07581T0"/>
    </source>
</evidence>
<dbReference type="InterPro" id="IPR018170">
    <property type="entry name" value="Aldo/ket_reductase_CS"/>
</dbReference>
<dbReference type="PANTHER" id="PTHR11732">
    <property type="entry name" value="ALDO/KETO REDUCTASE"/>
    <property type="match status" value="1"/>
</dbReference>
<gene>
    <name evidence="6" type="ORF">MAPG_07581</name>
</gene>
<keyword evidence="8" id="KW-1185">Reference proteome</keyword>
<dbReference type="VEuPathDB" id="FungiDB:MAPG_07581"/>
<dbReference type="InterPro" id="IPR023210">
    <property type="entry name" value="NADP_OxRdtase_dom"/>
</dbReference>
<evidence type="ECO:0000256" key="4">
    <source>
        <dbReference type="PIRSR" id="PIRSR000097-3"/>
    </source>
</evidence>
<organism evidence="7 8">
    <name type="scientific">Magnaporthiopsis poae (strain ATCC 64411 / 73-15)</name>
    <name type="common">Kentucky bluegrass fungus</name>
    <name type="synonym">Magnaporthe poae</name>
    <dbReference type="NCBI Taxonomy" id="644358"/>
    <lineage>
        <taxon>Eukaryota</taxon>
        <taxon>Fungi</taxon>
        <taxon>Dikarya</taxon>
        <taxon>Ascomycota</taxon>
        <taxon>Pezizomycotina</taxon>
        <taxon>Sordariomycetes</taxon>
        <taxon>Sordariomycetidae</taxon>
        <taxon>Magnaporthales</taxon>
        <taxon>Magnaporthaceae</taxon>
        <taxon>Magnaporthiopsis</taxon>
    </lineage>
</organism>
<sequence>MPLPKYFTLSSGHEVPAVGFGTFQGDAGNSQVKKAVKRALELGYRHIDGAHAYGNEKEIGEAIRESGIPREEIFVTSKLAQTWHEPADVEKALDVSLKDLQLDYVDLYLMHFPHAYKAGENNATIRHPSGNGKPVIDYGLSRRYPETWQAMERLADSGKARSIGISNFNILKTKRILDIARIRPAVNQVEIHPYFPQHDLFDFSSKEGILLMAHQPLGGRPVAVVRGNPDVPPPTEDQKIIDAAADCGLSPAQLCLSWAIQRGIPVVPKSVQETHMESNLGVKQLPEDVFNMVNKLASERQGGPARFLDPSKHLGFDIFDEEHDQPEADGAPWD</sequence>
<reference evidence="6" key="2">
    <citation type="submission" date="2010-05" db="EMBL/GenBank/DDBJ databases">
        <title>The Genome Sequence of Magnaporthe poae strain ATCC 64411.</title>
        <authorList>
            <consortium name="The Broad Institute Genome Sequencing Platform"/>
            <consortium name="Broad Institute Genome Sequencing Center for Infectious Disease"/>
            <person name="Ma L.-J."/>
            <person name="Dead R."/>
            <person name="Young S."/>
            <person name="Zeng Q."/>
            <person name="Koehrsen M."/>
            <person name="Alvarado L."/>
            <person name="Berlin A."/>
            <person name="Chapman S.B."/>
            <person name="Chen Z."/>
            <person name="Freedman E."/>
            <person name="Gellesch M."/>
            <person name="Goldberg J."/>
            <person name="Griggs A."/>
            <person name="Gujja S."/>
            <person name="Heilman E.R."/>
            <person name="Heiman D."/>
            <person name="Hepburn T."/>
            <person name="Howarth C."/>
            <person name="Jen D."/>
            <person name="Larson L."/>
            <person name="Mehta T."/>
            <person name="Neiman D."/>
            <person name="Pearson M."/>
            <person name="Roberts A."/>
            <person name="Saif S."/>
            <person name="Shea T."/>
            <person name="Shenoy N."/>
            <person name="Sisk P."/>
            <person name="Stolte C."/>
            <person name="Sykes S."/>
            <person name="Walk T."/>
            <person name="White J."/>
            <person name="Yandava C."/>
            <person name="Haas B."/>
            <person name="Nusbaum C."/>
            <person name="Birren B."/>
        </authorList>
    </citation>
    <scope>NUCLEOTIDE SEQUENCE</scope>
    <source>
        <strain evidence="6">ATCC 64411</strain>
    </source>
</reference>
<reference evidence="8" key="1">
    <citation type="submission" date="2010-05" db="EMBL/GenBank/DDBJ databases">
        <title>The genome sequence of Magnaporthe poae strain ATCC 64411.</title>
        <authorList>
            <person name="Ma L.-J."/>
            <person name="Dead R."/>
            <person name="Young S."/>
            <person name="Zeng Q."/>
            <person name="Koehrsen M."/>
            <person name="Alvarado L."/>
            <person name="Berlin A."/>
            <person name="Chapman S.B."/>
            <person name="Chen Z."/>
            <person name="Freedman E."/>
            <person name="Gellesch M."/>
            <person name="Goldberg J."/>
            <person name="Griggs A."/>
            <person name="Gujja S."/>
            <person name="Heilman E.R."/>
            <person name="Heiman D."/>
            <person name="Hepburn T."/>
            <person name="Howarth C."/>
            <person name="Jen D."/>
            <person name="Larson L."/>
            <person name="Mehta T."/>
            <person name="Neiman D."/>
            <person name="Pearson M."/>
            <person name="Roberts A."/>
            <person name="Saif S."/>
            <person name="Shea T."/>
            <person name="Shenoy N."/>
            <person name="Sisk P."/>
            <person name="Stolte C."/>
            <person name="Sykes S."/>
            <person name="Walk T."/>
            <person name="White J."/>
            <person name="Yandava C."/>
            <person name="Haas B."/>
            <person name="Nusbaum C."/>
            <person name="Birren B."/>
        </authorList>
    </citation>
    <scope>NUCLEOTIDE SEQUENCE [LARGE SCALE GENOMIC DNA]</scope>
    <source>
        <strain evidence="8">ATCC 64411 / 73-15</strain>
    </source>
</reference>
<dbReference type="PRINTS" id="PR00069">
    <property type="entry name" value="ALDKETRDTASE"/>
</dbReference>
<feature type="domain" description="NADP-dependent oxidoreductase" evidence="5">
    <location>
        <begin position="19"/>
        <end position="296"/>
    </location>
</feature>
<dbReference type="Pfam" id="PF00248">
    <property type="entry name" value="Aldo_ket_red"/>
    <property type="match status" value="1"/>
</dbReference>
<keyword evidence="1" id="KW-0560">Oxidoreductase</keyword>
<dbReference type="EMBL" id="ADBL01001837">
    <property type="status" value="NOT_ANNOTATED_CDS"/>
    <property type="molecule type" value="Genomic_DNA"/>
</dbReference>
<dbReference type="Gene3D" id="3.20.20.100">
    <property type="entry name" value="NADP-dependent oxidoreductase domain"/>
    <property type="match status" value="1"/>
</dbReference>
<evidence type="ECO:0000256" key="2">
    <source>
        <dbReference type="PIRSR" id="PIRSR000097-1"/>
    </source>
</evidence>
<proteinExistence type="predicted"/>
<evidence type="ECO:0000256" key="1">
    <source>
        <dbReference type="ARBA" id="ARBA00023002"/>
    </source>
</evidence>
<dbReference type="eggNOG" id="KOG1577">
    <property type="taxonomic scope" value="Eukaryota"/>
</dbReference>
<reference evidence="7" key="4">
    <citation type="journal article" date="2015" name="G3 (Bethesda)">
        <title>Genome sequences of three phytopathogenic species of the Magnaporthaceae family of fungi.</title>
        <authorList>
            <person name="Okagaki L.H."/>
            <person name="Nunes C.C."/>
            <person name="Sailsbery J."/>
            <person name="Clay B."/>
            <person name="Brown D."/>
            <person name="John T."/>
            <person name="Oh Y."/>
            <person name="Young N."/>
            <person name="Fitzgerald M."/>
            <person name="Haas B.J."/>
            <person name="Zeng Q."/>
            <person name="Young S."/>
            <person name="Adiconis X."/>
            <person name="Fan L."/>
            <person name="Levin J.Z."/>
            <person name="Mitchell T.K."/>
            <person name="Okubara P.A."/>
            <person name="Farman M.L."/>
            <person name="Kohn L.M."/>
            <person name="Birren B."/>
            <person name="Ma L.-J."/>
            <person name="Dean R.A."/>
        </authorList>
    </citation>
    <scope>NUCLEOTIDE SEQUENCE</scope>
    <source>
        <strain evidence="7">ATCC 64411 / 73-15</strain>
    </source>
</reference>